<comment type="similarity">
    <text evidence="6">Belongs to the snail C2H2-type zinc-finger protein family.</text>
</comment>
<dbReference type="KEGG" id="cqu:CpipJ_CPIJ007974"/>
<evidence type="ECO:0000256" key="2">
    <source>
        <dbReference type="ARBA" id="ARBA00022737"/>
    </source>
</evidence>
<dbReference type="VEuPathDB" id="VectorBase:CQUJHB001877"/>
<evidence type="ECO:0000313" key="11">
    <source>
        <dbReference type="EnsemblMetazoa" id="CPIJ007974-PA"/>
    </source>
</evidence>
<dbReference type="eggNOG" id="KOG1721">
    <property type="taxonomic scope" value="Eukaryota"/>
</dbReference>
<gene>
    <name evidence="11" type="primary">6040546</name>
    <name evidence="10" type="ORF">CpipJ_CPIJ007974</name>
</gene>
<reference evidence="11" key="2">
    <citation type="submission" date="2020-05" db="UniProtKB">
        <authorList>
            <consortium name="EnsemblMetazoa"/>
        </authorList>
    </citation>
    <scope>IDENTIFICATION</scope>
    <source>
        <strain evidence="11">JHB</strain>
    </source>
</reference>
<dbReference type="EMBL" id="DS231998">
    <property type="protein sequence ID" value="EDS31065.1"/>
    <property type="molecule type" value="Genomic_DNA"/>
</dbReference>
<dbReference type="PANTHER" id="PTHR24388:SF104">
    <property type="entry name" value="AT-RICH BINDING PROTEIN-RELATED"/>
    <property type="match status" value="1"/>
</dbReference>
<evidence type="ECO:0000313" key="12">
    <source>
        <dbReference type="Proteomes" id="UP000002320"/>
    </source>
</evidence>
<dbReference type="SMART" id="SM00355">
    <property type="entry name" value="ZnF_C2H2"/>
    <property type="match status" value="4"/>
</dbReference>
<evidence type="ECO:0000313" key="10">
    <source>
        <dbReference type="EMBL" id="EDS31065.1"/>
    </source>
</evidence>
<dbReference type="InterPro" id="IPR036236">
    <property type="entry name" value="Znf_C2H2_sf"/>
</dbReference>
<keyword evidence="4" id="KW-0862">Zinc</keyword>
<dbReference type="GO" id="GO:0000981">
    <property type="term" value="F:DNA-binding transcription factor activity, RNA polymerase II-specific"/>
    <property type="evidence" value="ECO:0007669"/>
    <property type="project" value="TreeGrafter"/>
</dbReference>
<evidence type="ECO:0000256" key="8">
    <source>
        <dbReference type="SAM" id="MobiDB-lite"/>
    </source>
</evidence>
<dbReference type="InterPro" id="IPR050527">
    <property type="entry name" value="Snail/Krueppel_Znf"/>
</dbReference>
<dbReference type="HOGENOM" id="CLU_030452_0_0_1"/>
<dbReference type="GO" id="GO:0008270">
    <property type="term" value="F:zinc ion binding"/>
    <property type="evidence" value="ECO:0007669"/>
    <property type="project" value="UniProtKB-KW"/>
</dbReference>
<keyword evidence="3 7" id="KW-0863">Zinc-finger</keyword>
<organism>
    <name type="scientific">Culex quinquefasciatus</name>
    <name type="common">Southern house mosquito</name>
    <name type="synonym">Culex pungens</name>
    <dbReference type="NCBI Taxonomy" id="7176"/>
    <lineage>
        <taxon>Eukaryota</taxon>
        <taxon>Metazoa</taxon>
        <taxon>Ecdysozoa</taxon>
        <taxon>Arthropoda</taxon>
        <taxon>Hexapoda</taxon>
        <taxon>Insecta</taxon>
        <taxon>Pterygota</taxon>
        <taxon>Neoptera</taxon>
        <taxon>Endopterygota</taxon>
        <taxon>Diptera</taxon>
        <taxon>Nematocera</taxon>
        <taxon>Culicoidea</taxon>
        <taxon>Culicidae</taxon>
        <taxon>Culicinae</taxon>
        <taxon>Culicini</taxon>
        <taxon>Culex</taxon>
        <taxon>Culex</taxon>
    </lineage>
</organism>
<feature type="domain" description="C2H2-type" evidence="9">
    <location>
        <begin position="411"/>
        <end position="441"/>
    </location>
</feature>
<dbReference type="GO" id="GO:0005634">
    <property type="term" value="C:nucleus"/>
    <property type="evidence" value="ECO:0007669"/>
    <property type="project" value="InterPro"/>
</dbReference>
<evidence type="ECO:0000256" key="6">
    <source>
        <dbReference type="ARBA" id="ARBA00037948"/>
    </source>
</evidence>
<feature type="compositionally biased region" description="Basic residues" evidence="8">
    <location>
        <begin position="51"/>
        <end position="60"/>
    </location>
</feature>
<dbReference type="PANTHER" id="PTHR24388">
    <property type="entry name" value="ZINC FINGER PROTEIN"/>
    <property type="match status" value="1"/>
</dbReference>
<dbReference type="PROSITE" id="PS50157">
    <property type="entry name" value="ZINC_FINGER_C2H2_2"/>
    <property type="match status" value="2"/>
</dbReference>
<evidence type="ECO:0000259" key="9">
    <source>
        <dbReference type="PROSITE" id="PS50157"/>
    </source>
</evidence>
<keyword evidence="12" id="KW-1185">Reference proteome</keyword>
<keyword evidence="5" id="KW-0539">Nucleus</keyword>
<evidence type="ECO:0000256" key="3">
    <source>
        <dbReference type="ARBA" id="ARBA00022771"/>
    </source>
</evidence>
<evidence type="ECO:0000256" key="7">
    <source>
        <dbReference type="PROSITE-ProRule" id="PRU00042"/>
    </source>
</evidence>
<sequence length="592" mass="67847">MGSRSNKRIERASSTIKVEQVFLEQDEEVFESGANLEISRSSRTSAEGKKKPGRAPKPRCNRSTQVSEDLLDVEPRIPRIPGENEPILAQEDTEVIVPQCRLCLRRVAQENLTLILNKHKAKVMMAFRMKIYVTDAYPFACRNCLNLLDIFLDFRQTAMKAKTLLLTKRAFLEGDGWDEPSLMETMANCKAAVEQNRKQLDSLYDMHSEEIKGKEVVSKNEDVTVEPTCAVSINTTAMVHEEPVEEISTHQLKSEMFDERSGLVETTVTEEDVQQFEGNLEPDITNIKYENDVDDYEDNGDDSDYAPSVEDVKPSKRKASKRPVQSTSDESDENNDDIIGEDEFDPVKEEKPKRKNRKGRKKKIDFEGLTEEEKQKIIWDMKHQLCDFCGESVTSAAAEAHMNRHLGVKPYTCPIADCGQTFHSKNNQVSHIKRLHGEKETPTLECNICGQFIRGTIKVLNYHKKRHTQEKKHVCTVCGKGFTMKWYLRQHSIVHSGEFPHKCQYCGKRLNHCECLHLEYALERIMELSGDSAVWRTERAFGGTNKGKHSSEMDVANNAKKKRRLLRKQAMFRKMCTPREVKPTVENQVRQV</sequence>
<evidence type="ECO:0000256" key="5">
    <source>
        <dbReference type="ARBA" id="ARBA00023242"/>
    </source>
</evidence>
<evidence type="ECO:0000256" key="4">
    <source>
        <dbReference type="ARBA" id="ARBA00022833"/>
    </source>
</evidence>
<dbReference type="EnsemblMetazoa" id="CPIJ007974-RA">
    <property type="protein sequence ID" value="CPIJ007974-PA"/>
    <property type="gene ID" value="CPIJ007974"/>
</dbReference>
<dbReference type="VEuPathDB" id="VectorBase:CPIJ007974"/>
<name>B0WMJ4_CULQU</name>
<dbReference type="SUPFAM" id="SSF57667">
    <property type="entry name" value="beta-beta-alpha zinc fingers"/>
    <property type="match status" value="2"/>
</dbReference>
<accession>B0WMJ4</accession>
<feature type="compositionally biased region" description="Acidic residues" evidence="8">
    <location>
        <begin position="329"/>
        <end position="344"/>
    </location>
</feature>
<protein>
    <recommendedName>
        <fullName evidence="9">C2H2-type domain-containing protein</fullName>
    </recommendedName>
</protein>
<dbReference type="OrthoDB" id="7757705at2759"/>
<evidence type="ECO:0000256" key="1">
    <source>
        <dbReference type="ARBA" id="ARBA00022723"/>
    </source>
</evidence>
<proteinExistence type="inferred from homology"/>
<reference evidence="10" key="1">
    <citation type="submission" date="2007-03" db="EMBL/GenBank/DDBJ databases">
        <title>Annotation of Culex pipiens quinquefasciatus.</title>
        <authorList>
            <consortium name="The Broad Institute Genome Sequencing Platform"/>
            <person name="Atkinson P.W."/>
            <person name="Hemingway J."/>
            <person name="Christensen B.M."/>
            <person name="Higgs S."/>
            <person name="Kodira C."/>
            <person name="Hannick L."/>
            <person name="Megy K."/>
            <person name="O'Leary S."/>
            <person name="Pearson M."/>
            <person name="Haas B.J."/>
            <person name="Mauceli E."/>
            <person name="Wortman J.R."/>
            <person name="Lee N.H."/>
            <person name="Guigo R."/>
            <person name="Stanke M."/>
            <person name="Alvarado L."/>
            <person name="Amedeo P."/>
            <person name="Antoine C.H."/>
            <person name="Arensburger P."/>
            <person name="Bidwell S.L."/>
            <person name="Crawford M."/>
            <person name="Camaro F."/>
            <person name="Devon K."/>
            <person name="Engels R."/>
            <person name="Hammond M."/>
            <person name="Howarth C."/>
            <person name="Koehrsen M."/>
            <person name="Lawson D."/>
            <person name="Montgomery P."/>
            <person name="Nene V."/>
            <person name="Nusbaum C."/>
            <person name="Puiu D."/>
            <person name="Romero-Severson J."/>
            <person name="Severson D.W."/>
            <person name="Shumway M."/>
            <person name="Sisk P."/>
            <person name="Stolte C."/>
            <person name="Zeng Q."/>
            <person name="Eisenstadt E."/>
            <person name="Fraser-Liggett C."/>
            <person name="Strausberg R."/>
            <person name="Galagan J."/>
            <person name="Birren B."/>
            <person name="Collins F.H."/>
        </authorList>
    </citation>
    <scope>NUCLEOTIDE SEQUENCE [LARGE SCALE GENOMIC DNA]</scope>
    <source>
        <strain evidence="10">JHB</strain>
    </source>
</reference>
<feature type="compositionally biased region" description="Acidic residues" evidence="8">
    <location>
        <begin position="292"/>
        <end position="304"/>
    </location>
</feature>
<keyword evidence="1" id="KW-0479">Metal-binding</keyword>
<dbReference type="AlphaFoldDB" id="B0WMJ4"/>
<dbReference type="OMA" id="FTMKWYL"/>
<dbReference type="Gene3D" id="3.30.160.60">
    <property type="entry name" value="Classic Zinc Finger"/>
    <property type="match status" value="2"/>
</dbReference>
<feature type="region of interest" description="Disordered" evidence="8">
    <location>
        <begin position="266"/>
        <end position="361"/>
    </location>
</feature>
<feature type="domain" description="C2H2-type" evidence="9">
    <location>
        <begin position="473"/>
        <end position="500"/>
    </location>
</feature>
<dbReference type="InParanoid" id="B0WMJ4"/>
<dbReference type="FunCoup" id="B0WMJ4">
    <property type="interactions" value="860"/>
</dbReference>
<dbReference type="SMART" id="SM00868">
    <property type="entry name" value="zf-AD"/>
    <property type="match status" value="1"/>
</dbReference>
<dbReference type="InterPro" id="IPR013087">
    <property type="entry name" value="Znf_C2H2_type"/>
</dbReference>
<feature type="region of interest" description="Disordered" evidence="8">
    <location>
        <begin position="33"/>
        <end position="64"/>
    </location>
</feature>
<dbReference type="GO" id="GO:0000978">
    <property type="term" value="F:RNA polymerase II cis-regulatory region sequence-specific DNA binding"/>
    <property type="evidence" value="ECO:0007669"/>
    <property type="project" value="TreeGrafter"/>
</dbReference>
<keyword evidence="2" id="KW-0677">Repeat</keyword>
<dbReference type="FunFam" id="3.30.160.60:FF:000100">
    <property type="entry name" value="Zinc finger 45-like"/>
    <property type="match status" value="1"/>
</dbReference>
<dbReference type="InterPro" id="IPR012934">
    <property type="entry name" value="Znf_AD"/>
</dbReference>
<dbReference type="Pfam" id="PF00096">
    <property type="entry name" value="zf-C2H2"/>
    <property type="match status" value="2"/>
</dbReference>
<dbReference type="PROSITE" id="PS00028">
    <property type="entry name" value="ZINC_FINGER_C2H2_1"/>
    <property type="match status" value="2"/>
</dbReference>
<dbReference type="Proteomes" id="UP000002320">
    <property type="component" value="Unassembled WGS sequence"/>
</dbReference>